<evidence type="ECO:0000256" key="6">
    <source>
        <dbReference type="ARBA" id="ARBA00047364"/>
    </source>
</evidence>
<dbReference type="Gene3D" id="2.20.28.20">
    <property type="entry name" value="Methionyl-tRNA synthetase, Zn-domain"/>
    <property type="match status" value="1"/>
</dbReference>
<evidence type="ECO:0000259" key="8">
    <source>
        <dbReference type="Pfam" id="PF09334"/>
    </source>
</evidence>
<comment type="similarity">
    <text evidence="7">Belongs to the class-I aminoacyl-tRNA synthetase family.</text>
</comment>
<evidence type="ECO:0000256" key="1">
    <source>
        <dbReference type="ARBA" id="ARBA00022598"/>
    </source>
</evidence>
<evidence type="ECO:0000313" key="12">
    <source>
        <dbReference type="Proteomes" id="UP000270524"/>
    </source>
</evidence>
<dbReference type="InterPro" id="IPR029038">
    <property type="entry name" value="MetRS_Zn"/>
</dbReference>
<dbReference type="InterPro" id="IPR023458">
    <property type="entry name" value="Met-tRNA_ligase_1"/>
</dbReference>
<dbReference type="GO" id="GO:0005524">
    <property type="term" value="F:ATP binding"/>
    <property type="evidence" value="ECO:0007669"/>
    <property type="project" value="UniProtKB-KW"/>
</dbReference>
<evidence type="ECO:0000313" key="11">
    <source>
        <dbReference type="Proteomes" id="UP000269335"/>
    </source>
</evidence>
<dbReference type="PROSITE" id="PS00178">
    <property type="entry name" value="AA_TRNA_LIGASE_I"/>
    <property type="match status" value="1"/>
</dbReference>
<evidence type="ECO:0000256" key="3">
    <source>
        <dbReference type="ARBA" id="ARBA00022840"/>
    </source>
</evidence>
<keyword evidence="1 7" id="KW-0436">Ligase</keyword>
<evidence type="ECO:0000313" key="9">
    <source>
        <dbReference type="EMBL" id="RMN85402.1"/>
    </source>
</evidence>
<evidence type="ECO:0000256" key="2">
    <source>
        <dbReference type="ARBA" id="ARBA00022741"/>
    </source>
</evidence>
<evidence type="ECO:0000256" key="5">
    <source>
        <dbReference type="ARBA" id="ARBA00023146"/>
    </source>
</evidence>
<dbReference type="PANTHER" id="PTHR45765">
    <property type="entry name" value="METHIONINE--TRNA LIGASE"/>
    <property type="match status" value="1"/>
</dbReference>
<keyword evidence="4 7" id="KW-0648">Protein biosynthesis</keyword>
<dbReference type="InterPro" id="IPR001412">
    <property type="entry name" value="aa-tRNA-synth_I_CS"/>
</dbReference>
<dbReference type="GO" id="GO:0006431">
    <property type="term" value="P:methionyl-tRNA aminoacylation"/>
    <property type="evidence" value="ECO:0007669"/>
    <property type="project" value="TreeGrafter"/>
</dbReference>
<feature type="domain" description="Methionyl/Leucyl tRNA synthetase" evidence="8">
    <location>
        <begin position="22"/>
        <end position="391"/>
    </location>
</feature>
<dbReference type="NCBIfam" id="NF008859">
    <property type="entry name" value="PRK11893.2-1"/>
    <property type="match status" value="1"/>
</dbReference>
<dbReference type="PANTHER" id="PTHR45765:SF1">
    <property type="entry name" value="METHIONINE--TRNA LIGASE, CYTOPLASMIC"/>
    <property type="match status" value="1"/>
</dbReference>
<protein>
    <submittedName>
        <fullName evidence="10">Methionyl-tRNA ligase</fullName>
    </submittedName>
</protein>
<dbReference type="SUPFAM" id="SSF52374">
    <property type="entry name" value="Nucleotidylyl transferase"/>
    <property type="match status" value="1"/>
</dbReference>
<gene>
    <name evidence="10" type="ORF">ALQ51_101167</name>
    <name evidence="9" type="ORF">ALQ53_102011</name>
</gene>
<dbReference type="GO" id="GO:0004825">
    <property type="term" value="F:methionine-tRNA ligase activity"/>
    <property type="evidence" value="ECO:0007669"/>
    <property type="project" value="UniProtKB-EC"/>
</dbReference>
<dbReference type="Gene3D" id="3.40.50.620">
    <property type="entry name" value="HUPs"/>
    <property type="match status" value="1"/>
</dbReference>
<dbReference type="InterPro" id="IPR014729">
    <property type="entry name" value="Rossmann-like_a/b/a_fold"/>
</dbReference>
<name>A0A3M3QMD0_PSECA</name>
<keyword evidence="5 7" id="KW-0030">Aminoacyl-tRNA synthetase</keyword>
<dbReference type="EMBL" id="RBPH01000021">
    <property type="protein sequence ID" value="RMN85402.1"/>
    <property type="molecule type" value="Genomic_DNA"/>
</dbReference>
<comment type="caution">
    <text evidence="10">The sequence shown here is derived from an EMBL/GenBank/DDBJ whole genome shotgun (WGS) entry which is preliminary data.</text>
</comment>
<organism evidence="10 12">
    <name type="scientific">Pseudomonas cannabina</name>
    <dbReference type="NCBI Taxonomy" id="86840"/>
    <lineage>
        <taxon>Bacteria</taxon>
        <taxon>Pseudomonadati</taxon>
        <taxon>Pseudomonadota</taxon>
        <taxon>Gammaproteobacteria</taxon>
        <taxon>Pseudomonadales</taxon>
        <taxon>Pseudomonadaceae</taxon>
        <taxon>Pseudomonas</taxon>
    </lineage>
</organism>
<accession>A0A3M3QMD0</accession>
<dbReference type="Proteomes" id="UP000270524">
    <property type="component" value="Unassembled WGS sequence"/>
</dbReference>
<keyword evidence="2 7" id="KW-0547">Nucleotide-binding</keyword>
<sequence>MTSTPSSRSTARPRGASMTKFIVTITPPTPNGDLHIGHIAGPFLAADVFTRVQRQRGHECVLVSYSDDYQSYMLRKGRELDLDPMALARCNSDRIEASLAAINIQPDNWMRPYNNPWFSEAVGEVFNTLREAGSIEFRDASEPYCPDCEVWGYEAFARGRCNYCGAESDASQCENCAQAPDAELMTGLHCKLCKQPSQWKTAHRAFLKLATFKPLLGERLLGYQWRKPLNAWLRDTLEHVHDWGVTRPGDGGLDLQADGSCRVHTWFMGLAGYMAAFREYADKVGRPELFRQYWQSGQGTLVHFLGFDCVFSHAVVYPAQLSALRGIKVQQRFMPNRFLKLDGLNLSTSRNHAIWVGDLAREACADSARLYLASIAPEEDEGDFRLQHFQHWRKSLFEEFFPALLKAGENHDHSWWSGICGVDAGLLEALRLQWNRAADPAQFSMKGMAQVLLDVIAITRTRLAEDRPVSHLAAFIALAGKALIPDMSARLVSAFELPEARVNATLMNGSAAEYSI</sequence>
<evidence type="ECO:0000256" key="4">
    <source>
        <dbReference type="ARBA" id="ARBA00022917"/>
    </source>
</evidence>
<keyword evidence="3 7" id="KW-0067">ATP-binding</keyword>
<dbReference type="AlphaFoldDB" id="A0A3M3QMD0"/>
<proteinExistence type="inferred from homology"/>
<dbReference type="Pfam" id="PF09334">
    <property type="entry name" value="tRNA-synt_1g"/>
    <property type="match status" value="1"/>
</dbReference>
<comment type="catalytic activity">
    <reaction evidence="6">
        <text>tRNA(Met) + L-methionine + ATP = L-methionyl-tRNA(Met) + AMP + diphosphate</text>
        <dbReference type="Rhea" id="RHEA:13481"/>
        <dbReference type="Rhea" id="RHEA-COMP:9667"/>
        <dbReference type="Rhea" id="RHEA-COMP:9698"/>
        <dbReference type="ChEBI" id="CHEBI:30616"/>
        <dbReference type="ChEBI" id="CHEBI:33019"/>
        <dbReference type="ChEBI" id="CHEBI:57844"/>
        <dbReference type="ChEBI" id="CHEBI:78442"/>
        <dbReference type="ChEBI" id="CHEBI:78530"/>
        <dbReference type="ChEBI" id="CHEBI:456215"/>
        <dbReference type="EC" id="6.1.1.10"/>
    </reaction>
</comment>
<evidence type="ECO:0000256" key="7">
    <source>
        <dbReference type="RuleBase" id="RU363039"/>
    </source>
</evidence>
<dbReference type="InterPro" id="IPR015413">
    <property type="entry name" value="Methionyl/Leucyl_tRNA_Synth"/>
</dbReference>
<dbReference type="GO" id="GO:0005829">
    <property type="term" value="C:cytosol"/>
    <property type="evidence" value="ECO:0007669"/>
    <property type="project" value="TreeGrafter"/>
</dbReference>
<dbReference type="Proteomes" id="UP000269335">
    <property type="component" value="Unassembled WGS sequence"/>
</dbReference>
<reference evidence="11 12" key="1">
    <citation type="submission" date="2018-08" db="EMBL/GenBank/DDBJ databases">
        <title>Recombination of ecologically and evolutionarily significant loci maintains genetic cohesion in the Pseudomonas syringae species complex.</title>
        <authorList>
            <person name="Dillon M."/>
            <person name="Thakur S."/>
            <person name="Almeida R.N.D."/>
            <person name="Weir B.S."/>
            <person name="Guttman D.S."/>
        </authorList>
    </citation>
    <scope>NUCLEOTIDE SEQUENCE [LARGE SCALE GENOMIC DNA]</scope>
    <source>
        <strain evidence="9 11">ICMP 15201</strain>
        <strain evidence="10 12">ICMP 15203</strain>
    </source>
</reference>
<evidence type="ECO:0000313" key="10">
    <source>
        <dbReference type="EMBL" id="RMO02458.1"/>
    </source>
</evidence>
<dbReference type="EMBL" id="RBPJ01000049">
    <property type="protein sequence ID" value="RMO02458.1"/>
    <property type="molecule type" value="Genomic_DNA"/>
</dbReference>